<organism evidence="1 2">
    <name type="scientific">Microthlaspi erraticum</name>
    <dbReference type="NCBI Taxonomy" id="1685480"/>
    <lineage>
        <taxon>Eukaryota</taxon>
        <taxon>Viridiplantae</taxon>
        <taxon>Streptophyta</taxon>
        <taxon>Embryophyta</taxon>
        <taxon>Tracheophyta</taxon>
        <taxon>Spermatophyta</taxon>
        <taxon>Magnoliopsida</taxon>
        <taxon>eudicotyledons</taxon>
        <taxon>Gunneridae</taxon>
        <taxon>Pentapetalae</taxon>
        <taxon>rosids</taxon>
        <taxon>malvids</taxon>
        <taxon>Brassicales</taxon>
        <taxon>Brassicaceae</taxon>
        <taxon>Coluteocarpeae</taxon>
        <taxon>Microthlaspi</taxon>
    </lineage>
</organism>
<gene>
    <name evidence="1" type="ORF">MERR_LOCUS10307</name>
</gene>
<name>A0A6D2I3N1_9BRAS</name>
<reference evidence="1" key="1">
    <citation type="submission" date="2020-01" db="EMBL/GenBank/DDBJ databases">
        <authorList>
            <person name="Mishra B."/>
        </authorList>
    </citation>
    <scope>NUCLEOTIDE SEQUENCE [LARGE SCALE GENOMIC DNA]</scope>
</reference>
<sequence length="68" mass="7901">MRPLSWILDALVFLQFEEQKGHVSEEQVMRVMMKKLKNQLAKVDAADEAGKKPPEVLVFQSQLLEKYL</sequence>
<evidence type="ECO:0000313" key="2">
    <source>
        <dbReference type="Proteomes" id="UP000467841"/>
    </source>
</evidence>
<dbReference type="AlphaFoldDB" id="A0A6D2I3N1"/>
<comment type="caution">
    <text evidence="1">The sequence shown here is derived from an EMBL/GenBank/DDBJ whole genome shotgun (WGS) entry which is preliminary data.</text>
</comment>
<protein>
    <submittedName>
        <fullName evidence="1">Uncharacterized protein</fullName>
    </submittedName>
</protein>
<dbReference type="EMBL" id="CACVBM020000765">
    <property type="protein sequence ID" value="CAA7023072.1"/>
    <property type="molecule type" value="Genomic_DNA"/>
</dbReference>
<keyword evidence="2" id="KW-1185">Reference proteome</keyword>
<proteinExistence type="predicted"/>
<accession>A0A6D2I3N1</accession>
<dbReference type="Proteomes" id="UP000467841">
    <property type="component" value="Unassembled WGS sequence"/>
</dbReference>
<evidence type="ECO:0000313" key="1">
    <source>
        <dbReference type="EMBL" id="CAA7023072.1"/>
    </source>
</evidence>